<dbReference type="EMBL" id="AAZDVE040000016">
    <property type="protein sequence ID" value="EMP9433276.1"/>
    <property type="molecule type" value="Genomic_DNA"/>
</dbReference>
<evidence type="ECO:0000313" key="1">
    <source>
        <dbReference type="EMBL" id="EMP9433276.1"/>
    </source>
</evidence>
<proteinExistence type="predicted"/>
<dbReference type="AlphaFoldDB" id="A0AAI9MXE8"/>
<reference evidence="1" key="1">
    <citation type="submission" date="2024-02" db="EMBL/GenBank/DDBJ databases">
        <authorList>
            <consortium name="Clinical and Environmental Microbiology Branch: Whole genome sequencing antimicrobial resistance pathogens in the healthcare setting"/>
        </authorList>
    </citation>
    <scope>NUCLEOTIDE SEQUENCE</scope>
    <source>
        <strain evidence="1">2020GO-00142</strain>
    </source>
</reference>
<name>A0AAI9MXE8_PROST</name>
<gene>
    <name evidence="1" type="ORF">JRA39_002337</name>
</gene>
<sequence>MESPASLINKIISVSLIDPRIEAVILTGSRGREQHIDRYSDIDIELIGLGVTDLFYNPKWINTFAQPLVALHLMNGGENEPEWPTCLAIYEQGRKVDFTFAEPSRLQKMAQHGLDNTYARGYTVLLDKTGITEKLPESQQAQLPPKQLTQKKFTFICNEFWYEAHQVAIALSRDELWSAWSRDVDMKKALLTMVELLASIKSHGQQDVWYHGKAYQSWMPERIQQATQTLFDYRTPQQAAQSLHLLMSCFDEVTTEIAQHLNYPIDHTLSQRMQTLVIGLLQDNSLLPENI</sequence>
<dbReference type="Gene3D" id="1.20.120.330">
    <property type="entry name" value="Nucleotidyltransferases domain 2"/>
    <property type="match status" value="1"/>
</dbReference>
<dbReference type="InterPro" id="IPR043519">
    <property type="entry name" value="NT_sf"/>
</dbReference>
<dbReference type="SUPFAM" id="SSF81301">
    <property type="entry name" value="Nucleotidyltransferase"/>
    <property type="match status" value="1"/>
</dbReference>
<organism evidence="1">
    <name type="scientific">Providencia stuartii</name>
    <dbReference type="NCBI Taxonomy" id="588"/>
    <lineage>
        <taxon>Bacteria</taxon>
        <taxon>Pseudomonadati</taxon>
        <taxon>Pseudomonadota</taxon>
        <taxon>Gammaproteobacteria</taxon>
        <taxon>Enterobacterales</taxon>
        <taxon>Morganellaceae</taxon>
        <taxon>Providencia</taxon>
    </lineage>
</organism>
<comment type="caution">
    <text evidence="1">The sequence shown here is derived from an EMBL/GenBank/DDBJ whole genome shotgun (WGS) entry which is preliminary data.</text>
</comment>
<dbReference type="SUPFAM" id="SSF81631">
    <property type="entry name" value="PAP/OAS1 substrate-binding domain"/>
    <property type="match status" value="1"/>
</dbReference>
<protein>
    <submittedName>
        <fullName evidence="1">Aminoglycoside 6-adenylyltransferase</fullName>
    </submittedName>
</protein>
<dbReference type="InterPro" id="IPR007530">
    <property type="entry name" value="Aminoglycoside_adenylylTfrase"/>
</dbReference>
<accession>A0AAI9MXE8</accession>
<dbReference type="Gene3D" id="3.30.460.10">
    <property type="entry name" value="Beta Polymerase, domain 2"/>
    <property type="match status" value="1"/>
</dbReference>
<dbReference type="Pfam" id="PF04439">
    <property type="entry name" value="Adenyl_transf"/>
    <property type="match status" value="1"/>
</dbReference>